<keyword evidence="5" id="KW-0970">Cilium biogenesis/degradation</keyword>
<evidence type="ECO:0000256" key="2">
    <source>
        <dbReference type="ARBA" id="ARBA00004300"/>
    </source>
</evidence>
<evidence type="ECO:0000256" key="7">
    <source>
        <dbReference type="ARBA" id="ARBA00023212"/>
    </source>
</evidence>
<keyword evidence="4" id="KW-0963">Cytoplasm</keyword>
<keyword evidence="7" id="KW-0206">Cytoskeleton</keyword>
<dbReference type="GO" id="GO:0070823">
    <property type="term" value="C:HDA1 complex"/>
    <property type="evidence" value="ECO:0007669"/>
    <property type="project" value="InterPro"/>
</dbReference>
<dbReference type="EMBL" id="PVWQ01000001">
    <property type="protein sequence ID" value="RDW93108.1"/>
    <property type="molecule type" value="Genomic_DNA"/>
</dbReference>
<evidence type="ECO:0000256" key="4">
    <source>
        <dbReference type="ARBA" id="ARBA00022490"/>
    </source>
</evidence>
<dbReference type="AlphaFoldDB" id="A0A3D8T520"/>
<feature type="compositionally biased region" description="Polar residues" evidence="9">
    <location>
        <begin position="469"/>
        <end position="478"/>
    </location>
</feature>
<organism evidence="10 11">
    <name type="scientific">Aspergillus mulundensis</name>
    <dbReference type="NCBI Taxonomy" id="1810919"/>
    <lineage>
        <taxon>Eukaryota</taxon>
        <taxon>Fungi</taxon>
        <taxon>Dikarya</taxon>
        <taxon>Ascomycota</taxon>
        <taxon>Pezizomycotina</taxon>
        <taxon>Eurotiomycetes</taxon>
        <taxon>Eurotiomycetidae</taxon>
        <taxon>Eurotiales</taxon>
        <taxon>Aspergillaceae</taxon>
        <taxon>Aspergillus</taxon>
        <taxon>Aspergillus subgen. Nidulantes</taxon>
    </lineage>
</organism>
<name>A0A3D8T520_9EURO</name>
<feature type="region of interest" description="Disordered" evidence="9">
    <location>
        <begin position="231"/>
        <end position="257"/>
    </location>
</feature>
<feature type="region of interest" description="Disordered" evidence="9">
    <location>
        <begin position="390"/>
        <end position="434"/>
    </location>
</feature>
<feature type="compositionally biased region" description="Low complexity" evidence="9">
    <location>
        <begin position="103"/>
        <end position="115"/>
    </location>
</feature>
<dbReference type="Gene3D" id="2.40.50.40">
    <property type="match status" value="1"/>
</dbReference>
<dbReference type="InterPro" id="IPR016197">
    <property type="entry name" value="Chromo-like_dom_sf"/>
</dbReference>
<dbReference type="GO" id="GO:0030030">
    <property type="term" value="P:cell projection organization"/>
    <property type="evidence" value="ECO:0007669"/>
    <property type="project" value="UniProtKB-KW"/>
</dbReference>
<dbReference type="InterPro" id="IPR038609">
    <property type="entry name" value="HDA1_su2/3_sf"/>
</dbReference>
<keyword evidence="6" id="KW-0175">Coiled coil</keyword>
<dbReference type="InterPro" id="IPR026201">
    <property type="entry name" value="Cep290"/>
</dbReference>
<dbReference type="Proteomes" id="UP000256690">
    <property type="component" value="Unassembled WGS sequence"/>
</dbReference>
<evidence type="ECO:0000256" key="9">
    <source>
        <dbReference type="SAM" id="MobiDB-lite"/>
    </source>
</evidence>
<evidence type="ECO:0000256" key="1">
    <source>
        <dbReference type="ARBA" id="ARBA00004120"/>
    </source>
</evidence>
<dbReference type="PANTHER" id="PTHR18879">
    <property type="entry name" value="CENTROSOMAL PROTEIN OF 290 KDA"/>
    <property type="match status" value="1"/>
</dbReference>
<dbReference type="CDD" id="cd00024">
    <property type="entry name" value="CD_CSD"/>
    <property type="match status" value="1"/>
</dbReference>
<dbReference type="InterPro" id="IPR021006">
    <property type="entry name" value="Hda2/3"/>
</dbReference>
<comment type="subcellular location">
    <subcellularLocation>
        <location evidence="1">Cytoplasm</location>
        <location evidence="1">Cytoskeleton</location>
        <location evidence="1">Cilium basal body</location>
    </subcellularLocation>
    <subcellularLocation>
        <location evidence="2">Cytoplasm</location>
        <location evidence="2">Cytoskeleton</location>
        <location evidence="2">Microtubule organizing center</location>
        <location evidence="2">Centrosome</location>
    </subcellularLocation>
</comment>
<dbReference type="OrthoDB" id="3647690at2759"/>
<evidence type="ECO:0000256" key="3">
    <source>
        <dbReference type="ARBA" id="ARBA00011353"/>
    </source>
</evidence>
<feature type="region of interest" description="Disordered" evidence="9">
    <location>
        <begin position="70"/>
        <end position="190"/>
    </location>
</feature>
<evidence type="ECO:0000256" key="8">
    <source>
        <dbReference type="ARBA" id="ARBA00023273"/>
    </source>
</evidence>
<feature type="region of interest" description="Disordered" evidence="9">
    <location>
        <begin position="469"/>
        <end position="494"/>
    </location>
</feature>
<feature type="compositionally biased region" description="Low complexity" evidence="9">
    <location>
        <begin position="1141"/>
        <end position="1152"/>
    </location>
</feature>
<evidence type="ECO:0000256" key="6">
    <source>
        <dbReference type="ARBA" id="ARBA00023054"/>
    </source>
</evidence>
<feature type="compositionally biased region" description="Low complexity" evidence="9">
    <location>
        <begin position="159"/>
        <end position="174"/>
    </location>
</feature>
<dbReference type="GeneID" id="38110800"/>
<dbReference type="Pfam" id="PF11496">
    <property type="entry name" value="HDA2-3"/>
    <property type="match status" value="1"/>
</dbReference>
<dbReference type="Gene3D" id="3.40.50.12360">
    <property type="match status" value="1"/>
</dbReference>
<dbReference type="RefSeq" id="XP_026608291.1">
    <property type="nucleotide sequence ID" value="XM_026742446.1"/>
</dbReference>
<sequence length="1187" mass="130833">MRNKRKASPTPRHISSPRNKRARYHRYAVVSSDEEDISADEREVASDEEYEINGILDETESHYLIDWVGNYSPSWEPKENASPEAIQAWEEKKREQEQPAAEGSGVSTGQSSTQSPRSIPDECAETPAQETVPPRPSDSPLFVPHEAGLETQLREINEPPLSSLPVGGSSQSLVDPKSPTKPQHQSVFDSFPRASIPREYLLPGESGEPPIQNDGSIVTELHRGTEDHIAEEIGEDSGSSRERQNTIVQPSPRTEIPETPSIPFIVPHSQLLPAGTQVGTLGSQLYLNSASSSSILASTLPARTSPVNWDSLRSNLSSVFANTTPNYPSGYSRTHLLESASANTSTSQPFTTPAARAVADSTGISSIASPSQASLLNTLFIPREFPILSRNKPGNTARGLSPNAPSLRPLATQSPSTPARMDDQSQKKPGSSLAETMEKYSHIEGSTPQEKIMNLYARVREKSTIETLQNEASATPSSPGDIEASEPPPAPETVAPLSVRVDKEPPHVDAVRELVPETSLEETEAPTHISETVHTIHPSALTMDPIEKKVPGSVDLGPSEFAVTLPMDSRVKDDYGRVLQESKEVLGTVLSGLKNSSESELERAASSLQQVLERLSNVATHPDINVAEHMKDANSKLDEEAGWADYSSAKFHLLNYLTKAASAQDIHLVIMVRREKTQRIVERYLQGRGFSYTRAREEMGSGTNVEVSMAKGALSFGVQLAQSDGIVETYKAPSAIIALDSSLNTKNPSVEHMRTTFARNGHLLPVIRLMVANSSEHVELCCPGPPTTKHLSKILRCSGKLYDIVGELQDDALGVHEDADEIMASLLSENFNASWSLPLVEPLRQGTLDEPSQDGEHFDVEDTIPGTSVAQKRGFEEDSLEPTSKKARVDESQDISQVTVSSKAASQSLDSQIQFLEQSLIQMRAENATEIQNLRKEVAEARARLLERDRVLETLQHRYETRTKDLHTIRRERDRLLENKTNSEQRIKKQNEEIAKLKDERTLLKQELAQAREALKTGGGDMAELEKAREENRRLTTENTALERKADVASKQAEYTREQYQTASNAAAHSGNELRALREENEILKRKVAGEATRLRELNIKNDETRHLARIAELESLLTVREDILQRKEDELREMRKNRPSTRSTSTQPRSPKLNAGNYSRPGSPGINNNGSNFPPGRGSALRSVLM</sequence>
<comment type="caution">
    <text evidence="10">The sequence shown here is derived from an EMBL/GenBank/DDBJ whole genome shotgun (WGS) entry which is preliminary data.</text>
</comment>
<feature type="region of interest" description="Disordered" evidence="9">
    <location>
        <begin position="1131"/>
        <end position="1187"/>
    </location>
</feature>
<feature type="compositionally biased region" description="Low complexity" evidence="9">
    <location>
        <begin position="1162"/>
        <end position="1177"/>
    </location>
</feature>
<evidence type="ECO:0000313" key="11">
    <source>
        <dbReference type="Proteomes" id="UP000256690"/>
    </source>
</evidence>
<reference evidence="10 11" key="1">
    <citation type="journal article" date="2018" name="IMA Fungus">
        <title>IMA Genome-F 9: Draft genome sequence of Annulohypoxylon stygium, Aspergillus mulundensis, Berkeleyomyces basicola (syn. Thielaviopsis basicola), Ceratocystis smalleyi, two Cercospora beticola strains, Coleophoma cylindrospora, Fusarium fracticaudum, Phialophora cf. hyalina, and Morchella septimelata.</title>
        <authorList>
            <person name="Wingfield B.D."/>
            <person name="Bills G.F."/>
            <person name="Dong Y."/>
            <person name="Huang W."/>
            <person name="Nel W.J."/>
            <person name="Swalarsk-Parry B.S."/>
            <person name="Vaghefi N."/>
            <person name="Wilken P.M."/>
            <person name="An Z."/>
            <person name="de Beer Z.W."/>
            <person name="De Vos L."/>
            <person name="Chen L."/>
            <person name="Duong T.A."/>
            <person name="Gao Y."/>
            <person name="Hammerbacher A."/>
            <person name="Kikkert J.R."/>
            <person name="Li Y."/>
            <person name="Li H."/>
            <person name="Li K."/>
            <person name="Li Q."/>
            <person name="Liu X."/>
            <person name="Ma X."/>
            <person name="Naidoo K."/>
            <person name="Pethybridge S.J."/>
            <person name="Sun J."/>
            <person name="Steenkamp E.T."/>
            <person name="van der Nest M.A."/>
            <person name="van Wyk S."/>
            <person name="Wingfield M.J."/>
            <person name="Xiong C."/>
            <person name="Yue Q."/>
            <person name="Zhang X."/>
        </authorList>
    </citation>
    <scope>NUCLEOTIDE SEQUENCE [LARGE SCALE GENOMIC DNA]</scope>
    <source>
        <strain evidence="10 11">DSM 5745</strain>
    </source>
</reference>
<gene>
    <name evidence="10" type="ORF">DSM5745_00430</name>
</gene>
<evidence type="ECO:0000313" key="10">
    <source>
        <dbReference type="EMBL" id="RDW93108.1"/>
    </source>
</evidence>
<dbReference type="SUPFAM" id="SSF54160">
    <property type="entry name" value="Chromo domain-like"/>
    <property type="match status" value="1"/>
</dbReference>
<comment type="subunit">
    <text evidence="3">Component of the NuA4 histone acetyltransferase complex.</text>
</comment>
<protein>
    <recommendedName>
        <fullName evidence="12">Chromo domain-containing protein</fullName>
    </recommendedName>
</protein>
<feature type="region of interest" description="Disordered" evidence="9">
    <location>
        <begin position="1"/>
        <end position="25"/>
    </location>
</feature>
<keyword evidence="8" id="KW-0966">Cell projection</keyword>
<evidence type="ECO:0008006" key="12">
    <source>
        <dbReference type="Google" id="ProtNLM"/>
    </source>
</evidence>
<feature type="region of interest" description="Disordered" evidence="9">
    <location>
        <begin position="845"/>
        <end position="893"/>
    </location>
</feature>
<keyword evidence="11" id="KW-1185">Reference proteome</keyword>
<dbReference type="PANTHER" id="PTHR18879:SF20">
    <property type="entry name" value="CENTROSOMAL PROTEIN OF 290 KDA"/>
    <property type="match status" value="1"/>
</dbReference>
<proteinExistence type="predicted"/>
<evidence type="ECO:0000256" key="5">
    <source>
        <dbReference type="ARBA" id="ARBA00022794"/>
    </source>
</evidence>
<feature type="region of interest" description="Disordered" evidence="9">
    <location>
        <begin position="30"/>
        <end position="49"/>
    </location>
</feature>
<accession>A0A3D8T520</accession>
<dbReference type="STRING" id="1810919.A0A3D8T520"/>